<dbReference type="GO" id="GO:0046281">
    <property type="term" value="P:cinnamic acid catabolic process"/>
    <property type="evidence" value="ECO:0007669"/>
    <property type="project" value="TreeGrafter"/>
</dbReference>
<dbReference type="EMBL" id="RCTF01000001">
    <property type="protein sequence ID" value="RLP81635.1"/>
    <property type="molecule type" value="Genomic_DNA"/>
</dbReference>
<dbReference type="GO" id="GO:0005737">
    <property type="term" value="C:cytoplasm"/>
    <property type="evidence" value="ECO:0007669"/>
    <property type="project" value="TreeGrafter"/>
</dbReference>
<dbReference type="InterPro" id="IPR049381">
    <property type="entry name" value="UbiD-like_C"/>
</dbReference>
<evidence type="ECO:0000313" key="5">
    <source>
        <dbReference type="Proteomes" id="UP000269692"/>
    </source>
</evidence>
<dbReference type="Proteomes" id="UP000269692">
    <property type="component" value="Unassembled WGS sequence"/>
</dbReference>
<evidence type="ECO:0000259" key="1">
    <source>
        <dbReference type="Pfam" id="PF01977"/>
    </source>
</evidence>
<evidence type="ECO:0000313" key="4">
    <source>
        <dbReference type="EMBL" id="RLP81635.1"/>
    </source>
</evidence>
<feature type="domain" description="3-octaprenyl-4-hydroxybenzoate carboxy-lyase-like C-terminal" evidence="3">
    <location>
        <begin position="346"/>
        <end position="481"/>
    </location>
</feature>
<dbReference type="OrthoDB" id="9809841at2"/>
<dbReference type="AlphaFoldDB" id="A0A3L7ANS8"/>
<evidence type="ECO:0000259" key="3">
    <source>
        <dbReference type="Pfam" id="PF20696"/>
    </source>
</evidence>
<dbReference type="InterPro" id="IPR048304">
    <property type="entry name" value="UbiD_Rift_dom"/>
</dbReference>
<dbReference type="Pfam" id="PF20696">
    <property type="entry name" value="UbiD_C"/>
    <property type="match status" value="1"/>
</dbReference>
<dbReference type="GO" id="GO:0033494">
    <property type="term" value="P:ferulate metabolic process"/>
    <property type="evidence" value="ECO:0007669"/>
    <property type="project" value="TreeGrafter"/>
</dbReference>
<dbReference type="RefSeq" id="WP_121621450.1">
    <property type="nucleotide sequence ID" value="NZ_JACIIW010000004.1"/>
</dbReference>
<feature type="domain" description="3-octaprenyl-4-hydroxybenzoate carboxy-lyase-like Rift-related" evidence="1">
    <location>
        <begin position="117"/>
        <end position="326"/>
    </location>
</feature>
<dbReference type="SUPFAM" id="SSF50475">
    <property type="entry name" value="FMN-binding split barrel"/>
    <property type="match status" value="1"/>
</dbReference>
<accession>A0A3L7ANS8</accession>
<dbReference type="InterPro" id="IPR002830">
    <property type="entry name" value="UbiD"/>
</dbReference>
<protein>
    <submittedName>
        <fullName evidence="4">UbiD family decarboxylase</fullName>
    </submittedName>
</protein>
<name>A0A3L7ANS8_9HYPH</name>
<keyword evidence="5" id="KW-1185">Reference proteome</keyword>
<reference evidence="4 5" key="1">
    <citation type="submission" date="2018-10" db="EMBL/GenBank/DDBJ databases">
        <title>Xanthobacter tagetidis genome sequencing and assembly.</title>
        <authorList>
            <person name="Maclea K.S."/>
            <person name="Goen A.E."/>
            <person name="Fatima S.A."/>
        </authorList>
    </citation>
    <scope>NUCLEOTIDE SEQUENCE [LARGE SCALE GENOMIC DNA]</scope>
    <source>
        <strain evidence="4 5">ATCC 700314</strain>
    </source>
</reference>
<dbReference type="SUPFAM" id="SSF143968">
    <property type="entry name" value="UbiD C-terminal domain-like"/>
    <property type="match status" value="1"/>
</dbReference>
<organism evidence="4 5">
    <name type="scientific">Xanthobacter tagetidis</name>
    <dbReference type="NCBI Taxonomy" id="60216"/>
    <lineage>
        <taxon>Bacteria</taxon>
        <taxon>Pseudomonadati</taxon>
        <taxon>Pseudomonadota</taxon>
        <taxon>Alphaproteobacteria</taxon>
        <taxon>Hyphomicrobiales</taxon>
        <taxon>Xanthobacteraceae</taxon>
        <taxon>Xanthobacter</taxon>
    </lineage>
</organism>
<sequence length="531" mass="58957">MTLAHKPTADLASIQNHPNRHLLDLRGTLAWLEQQGDLVVTDKEVNPDLELTGLQKLMDGACPVLFNNVKGKPNHRLLTNLFGDINAVNKMFGWASDKERTQKLAYALSHPLPPVEISQADAPCQEVVIENPDDVNPFLVAIRHTELESEMTIGSGIRCVSGAAFGGGTDLGYNRMNFRWGNVGTFQISPGSHMWQVVSEAYRKNERVPLTFCFGVPAACTLLAGAAFDYVILPYGCDEIGVAGAAQGFPVRLVKARTVDAYALADAEIVIEGYIDPRDKRFETAEAEADQTQGRHHFHPEWAGYMGKAYRAPTFHVTGITTRKQESKPIVFALGAHTLDEHNIDTSIREAAMFELCNRMQPGIVQDVNIPYCMTDWGGVIIQVKKRNRIEEGWQRNFLSALLSTSQGMRVAIAVSEDTNIYSMDEIMWCITTRVNPRTDILNPTPGGRGQTFMPAERMTAGDKEWTATNTSYEGGMGIDATVPYGYEEDFLRPQYPVSKVKLEDFLSRDQITKVQARMSGWTELLAKTGH</sequence>
<feature type="domain" description="3-octaprenyl-4-hydroxybenzoate carboxy-lyase-like N-terminal" evidence="2">
    <location>
        <begin position="29"/>
        <end position="107"/>
    </location>
</feature>
<dbReference type="Gene3D" id="3.40.1670.10">
    <property type="entry name" value="UbiD C-terminal domain-like"/>
    <property type="match status" value="1"/>
</dbReference>
<comment type="caution">
    <text evidence="4">The sequence shown here is derived from an EMBL/GenBank/DDBJ whole genome shotgun (WGS) entry which is preliminary data.</text>
</comment>
<gene>
    <name evidence="4" type="ORF">D9R14_01135</name>
</gene>
<dbReference type="PANTHER" id="PTHR30108:SF17">
    <property type="entry name" value="FERULIC ACID DECARBOXYLASE 1"/>
    <property type="match status" value="1"/>
</dbReference>
<dbReference type="InterPro" id="IPR049383">
    <property type="entry name" value="UbiD-like_N"/>
</dbReference>
<evidence type="ECO:0000259" key="2">
    <source>
        <dbReference type="Pfam" id="PF20695"/>
    </source>
</evidence>
<dbReference type="PANTHER" id="PTHR30108">
    <property type="entry name" value="3-OCTAPRENYL-4-HYDROXYBENZOATE CARBOXY-LYASE-RELATED"/>
    <property type="match status" value="1"/>
</dbReference>
<dbReference type="Pfam" id="PF01977">
    <property type="entry name" value="UbiD"/>
    <property type="match status" value="1"/>
</dbReference>
<proteinExistence type="predicted"/>
<dbReference type="Pfam" id="PF20695">
    <property type="entry name" value="UbiD_N"/>
    <property type="match status" value="1"/>
</dbReference>
<dbReference type="GO" id="GO:0016831">
    <property type="term" value="F:carboxy-lyase activity"/>
    <property type="evidence" value="ECO:0007669"/>
    <property type="project" value="InterPro"/>
</dbReference>